<dbReference type="SUPFAM" id="SSF49503">
    <property type="entry name" value="Cupredoxins"/>
    <property type="match status" value="1"/>
</dbReference>
<name>A0A3B1B4K6_9ZZZZ</name>
<evidence type="ECO:0000313" key="4">
    <source>
        <dbReference type="EMBL" id="VAX13269.1"/>
    </source>
</evidence>
<dbReference type="AlphaFoldDB" id="A0A3B1B4K6"/>
<accession>A0A3B1B4K6</accession>
<dbReference type="PANTHER" id="PTHR38439:SF3">
    <property type="entry name" value="COPPER-RESISTANT CUPROPROTEIN COPI"/>
    <property type="match status" value="1"/>
</dbReference>
<gene>
    <name evidence="4" type="ORF">MNBD_GAMMA24-1120</name>
</gene>
<proteinExistence type="predicted"/>
<sequence>MKKIISILLMSTLPAFVMAGEGHEMEGHEHGSHDMSAMAHEHDEADVGKPGDSNKVDRTIHITMTDNMRFTPDHVNLKKGETIRFAIHNAGKVQHEMVIGTMAELKEHAAMMRANPNMHHVEPNMVSLAPGKKGDIIWQFEKAGTFNFACLRPGHLEAGMKGEIVVKP</sequence>
<protein>
    <submittedName>
        <fullName evidence="4">Copper tolerance protein</fullName>
    </submittedName>
</protein>
<keyword evidence="1" id="KW-0479">Metal-binding</keyword>
<dbReference type="EMBL" id="UOFZ01000107">
    <property type="protein sequence ID" value="VAX13269.1"/>
    <property type="molecule type" value="Genomic_DNA"/>
</dbReference>
<dbReference type="InterPro" id="IPR050845">
    <property type="entry name" value="Cu-binding_ET"/>
</dbReference>
<organism evidence="4">
    <name type="scientific">hydrothermal vent metagenome</name>
    <dbReference type="NCBI Taxonomy" id="652676"/>
    <lineage>
        <taxon>unclassified sequences</taxon>
        <taxon>metagenomes</taxon>
        <taxon>ecological metagenomes</taxon>
    </lineage>
</organism>
<evidence type="ECO:0000256" key="2">
    <source>
        <dbReference type="ARBA" id="ARBA00023008"/>
    </source>
</evidence>
<evidence type="ECO:0000259" key="3">
    <source>
        <dbReference type="Pfam" id="PF13473"/>
    </source>
</evidence>
<dbReference type="GO" id="GO:0046872">
    <property type="term" value="F:metal ion binding"/>
    <property type="evidence" value="ECO:0007669"/>
    <property type="project" value="UniProtKB-KW"/>
</dbReference>
<dbReference type="Gene3D" id="2.60.40.420">
    <property type="entry name" value="Cupredoxins - blue copper proteins"/>
    <property type="match status" value="1"/>
</dbReference>
<dbReference type="InterPro" id="IPR008972">
    <property type="entry name" value="Cupredoxin"/>
</dbReference>
<dbReference type="Pfam" id="PF13473">
    <property type="entry name" value="Cupredoxin_1"/>
    <property type="match status" value="1"/>
</dbReference>
<dbReference type="InterPro" id="IPR028096">
    <property type="entry name" value="EfeO_Cupredoxin"/>
</dbReference>
<reference evidence="4" key="1">
    <citation type="submission" date="2018-06" db="EMBL/GenBank/DDBJ databases">
        <authorList>
            <person name="Zhirakovskaya E."/>
        </authorList>
    </citation>
    <scope>NUCLEOTIDE SEQUENCE</scope>
</reference>
<dbReference type="PANTHER" id="PTHR38439">
    <property type="entry name" value="AURACYANIN-B"/>
    <property type="match status" value="1"/>
</dbReference>
<feature type="domain" description="EfeO-type cupredoxin-like" evidence="3">
    <location>
        <begin position="54"/>
        <end position="166"/>
    </location>
</feature>
<keyword evidence="2" id="KW-0186">Copper</keyword>
<dbReference type="CDD" id="cd04211">
    <property type="entry name" value="Cupredoxin_like_2"/>
    <property type="match status" value="1"/>
</dbReference>
<evidence type="ECO:0000256" key="1">
    <source>
        <dbReference type="ARBA" id="ARBA00022723"/>
    </source>
</evidence>